<evidence type="ECO:0000256" key="3">
    <source>
        <dbReference type="ARBA" id="ARBA00022490"/>
    </source>
</evidence>
<protein>
    <recommendedName>
        <fullName evidence="6">Arp2/3 complex 34 kDa subunit</fullName>
    </recommendedName>
</protein>
<evidence type="ECO:0000313" key="8">
    <source>
        <dbReference type="Proteomes" id="UP001497600"/>
    </source>
</evidence>
<gene>
    <name evidence="7" type="primary">ARC35</name>
    <name evidence="7" type="ORF">CAAN4_H26456</name>
</gene>
<evidence type="ECO:0000256" key="2">
    <source>
        <dbReference type="ARBA" id="ARBA00007192"/>
    </source>
</evidence>
<dbReference type="Gene3D" id="3.30.1460.20">
    <property type="match status" value="2"/>
</dbReference>
<comment type="similarity">
    <text evidence="2 6">Belongs to the ARPC2 family.</text>
</comment>
<keyword evidence="8" id="KW-1185">Reference proteome</keyword>
<keyword evidence="5 6" id="KW-0206">Cytoskeleton</keyword>
<accession>A0ABP0EPS2</accession>
<evidence type="ECO:0000256" key="1">
    <source>
        <dbReference type="ARBA" id="ARBA00004245"/>
    </source>
</evidence>
<dbReference type="InterPro" id="IPR007188">
    <property type="entry name" value="ARPC2"/>
</dbReference>
<dbReference type="Proteomes" id="UP001497600">
    <property type="component" value="Chromosome H"/>
</dbReference>
<comment type="subcellular location">
    <subcellularLocation>
        <location evidence="1 6">Cytoplasm</location>
        <location evidence="1 6">Cytoskeleton</location>
    </subcellularLocation>
</comment>
<proteinExistence type="inferred from homology"/>
<evidence type="ECO:0000256" key="6">
    <source>
        <dbReference type="RuleBase" id="RU364015"/>
    </source>
</evidence>
<sequence length="354" mass="40479">MLQIEQNNLLIQETLKGRIFAADGAEPGVYKSLDRIITDFDFTTYHISTVGEDKHLLLISVYLKCWEDLVRYGVVEYLGLKYSSYGDVLAATGPDSVESNYNYSFVLDLEALSTKPEEYKSEVVDALSFLKRHCMASAFEQAFARYDELASQYANQNTYAEEIQQELSNEPVLVINYRGSDESIYIKPSFDRVTVIFSTIFQDETDKIFGKVFLQEFVDARKRSVQTAPQVLYSHREPPLDIQSVVPRGPGGAGAGGAAIDSDNKGYVTFVLFPRHLVKGDRRDNCITHIQFFRNYFHYHIKCSKAYMHSRMRFRVKEFLKILNRAKPENVDEDGKLVENRKTASGRRFEVGGR</sequence>
<dbReference type="InterPro" id="IPR034666">
    <property type="entry name" value="ARPC2/4"/>
</dbReference>
<dbReference type="EMBL" id="OZ004260">
    <property type="protein sequence ID" value="CAK7922415.1"/>
    <property type="molecule type" value="Genomic_DNA"/>
</dbReference>
<organism evidence="7 8">
    <name type="scientific">[Candida] anglica</name>
    <dbReference type="NCBI Taxonomy" id="148631"/>
    <lineage>
        <taxon>Eukaryota</taxon>
        <taxon>Fungi</taxon>
        <taxon>Dikarya</taxon>
        <taxon>Ascomycota</taxon>
        <taxon>Saccharomycotina</taxon>
        <taxon>Pichiomycetes</taxon>
        <taxon>Debaryomycetaceae</taxon>
        <taxon>Kurtzmaniella</taxon>
    </lineage>
</organism>
<reference evidence="7 8" key="1">
    <citation type="submission" date="2024-01" db="EMBL/GenBank/DDBJ databases">
        <authorList>
            <consortium name="Genoscope - CEA"/>
            <person name="William W."/>
        </authorList>
    </citation>
    <scope>NUCLEOTIDE SEQUENCE [LARGE SCALE GENOMIC DNA]</scope>
    <source>
        <strain evidence="7 8">29B2s-10</strain>
    </source>
</reference>
<dbReference type="SUPFAM" id="SSF69645">
    <property type="entry name" value="Arp2/3 complex subunits"/>
    <property type="match status" value="2"/>
</dbReference>
<dbReference type="PANTHER" id="PTHR12058">
    <property type="entry name" value="ARP2/3 COMPLEX 34 KDA SUBUNIT"/>
    <property type="match status" value="1"/>
</dbReference>
<name>A0ABP0EPS2_9ASCO</name>
<evidence type="ECO:0000256" key="4">
    <source>
        <dbReference type="ARBA" id="ARBA00023203"/>
    </source>
</evidence>
<keyword evidence="4 6" id="KW-0009">Actin-binding</keyword>
<keyword evidence="3 6" id="KW-0963">Cytoplasm</keyword>
<dbReference type="PANTHER" id="PTHR12058:SF0">
    <property type="entry name" value="ACTIN-RELATED PROTEIN 2_3 COMPLEX SUBUNIT 2"/>
    <property type="match status" value="1"/>
</dbReference>
<dbReference type="Pfam" id="PF04045">
    <property type="entry name" value="P34-Arc"/>
    <property type="match status" value="1"/>
</dbReference>
<comment type="function">
    <text evidence="6">Functions as actin-binding component of the Arp2/3 complex which is involved in regulation of actin polymerization and together with an activating nucleation-promoting factor (NPF) mediates the formation of branched actin networks.</text>
</comment>
<evidence type="ECO:0000256" key="5">
    <source>
        <dbReference type="ARBA" id="ARBA00023212"/>
    </source>
</evidence>
<comment type="subunit">
    <text evidence="6">Component of the Arp2/3 complex.</text>
</comment>
<evidence type="ECO:0000313" key="7">
    <source>
        <dbReference type="EMBL" id="CAK7922415.1"/>
    </source>
</evidence>